<gene>
    <name evidence="3" type="ORF">DFR52_101378</name>
</gene>
<keyword evidence="2 3" id="KW-0012">Acyltransferase</keyword>
<evidence type="ECO:0000256" key="1">
    <source>
        <dbReference type="ARBA" id="ARBA00005686"/>
    </source>
</evidence>
<dbReference type="RefSeq" id="WP_110030215.1">
    <property type="nucleotide sequence ID" value="NZ_QGTR01000001.1"/>
</dbReference>
<keyword evidence="2" id="KW-0204">Cytolysis</keyword>
<comment type="caution">
    <text evidence="3">The sequence shown here is derived from an EMBL/GenBank/DDBJ whole genome shotgun (WGS) entry which is preliminary data.</text>
</comment>
<protein>
    <recommendedName>
        <fullName evidence="2">RTX toxin-activating lysine-acyltransferase</fullName>
        <ecNumber evidence="2">2.3.1.-</ecNumber>
    </recommendedName>
</protein>
<dbReference type="EMBL" id="QGTR01000001">
    <property type="protein sequence ID" value="PWW03692.1"/>
    <property type="molecule type" value="Genomic_DNA"/>
</dbReference>
<dbReference type="InterPro" id="IPR003996">
    <property type="entry name" value="RTX_toxin-activating_protC_bac"/>
</dbReference>
<dbReference type="GO" id="GO:0009404">
    <property type="term" value="P:toxin metabolic process"/>
    <property type="evidence" value="ECO:0007669"/>
    <property type="project" value="UniProtKB-UniRule"/>
</dbReference>
<evidence type="ECO:0000313" key="4">
    <source>
        <dbReference type="Proteomes" id="UP000246352"/>
    </source>
</evidence>
<dbReference type="GO" id="GO:0016746">
    <property type="term" value="F:acyltransferase activity"/>
    <property type="evidence" value="ECO:0007669"/>
    <property type="project" value="UniProtKB-UniRule"/>
</dbReference>
<keyword evidence="4" id="KW-1185">Reference proteome</keyword>
<dbReference type="Pfam" id="PF02794">
    <property type="entry name" value="HlyC"/>
    <property type="match status" value="1"/>
</dbReference>
<accession>A0A317PQF4</accession>
<dbReference type="GO" id="GO:0031640">
    <property type="term" value="P:killing of cells of another organism"/>
    <property type="evidence" value="ECO:0007669"/>
    <property type="project" value="UniProtKB-KW"/>
</dbReference>
<dbReference type="Proteomes" id="UP000246352">
    <property type="component" value="Unassembled WGS sequence"/>
</dbReference>
<comment type="similarity">
    <text evidence="1 2">Belongs to the RTX toxin acyltransferase family.</text>
</comment>
<evidence type="ECO:0000256" key="2">
    <source>
        <dbReference type="RuleBase" id="RU368102"/>
    </source>
</evidence>
<comment type="subcellular location">
    <subcellularLocation>
        <location evidence="2">Cytoplasm</location>
    </subcellularLocation>
</comment>
<dbReference type="GO" id="GO:0005737">
    <property type="term" value="C:cytoplasm"/>
    <property type="evidence" value="ECO:0007669"/>
    <property type="project" value="UniProtKB-SubCell"/>
</dbReference>
<organism evidence="3 4">
    <name type="scientific">Hoeflea marina</name>
    <dbReference type="NCBI Taxonomy" id="274592"/>
    <lineage>
        <taxon>Bacteria</taxon>
        <taxon>Pseudomonadati</taxon>
        <taxon>Pseudomonadota</taxon>
        <taxon>Alphaproteobacteria</taxon>
        <taxon>Hyphomicrobiales</taxon>
        <taxon>Rhizobiaceae</taxon>
        <taxon>Hoeflea</taxon>
    </lineage>
</organism>
<proteinExistence type="inferred from homology"/>
<reference evidence="3 4" key="1">
    <citation type="submission" date="2018-05" db="EMBL/GenBank/DDBJ databases">
        <title>Genomic Encyclopedia of Type Strains, Phase IV (KMG-IV): sequencing the most valuable type-strain genomes for metagenomic binning, comparative biology and taxonomic classification.</title>
        <authorList>
            <person name="Goeker M."/>
        </authorList>
    </citation>
    <scope>NUCLEOTIDE SEQUENCE [LARGE SCALE GENOMIC DNA]</scope>
    <source>
        <strain evidence="3 4">DSM 16791</strain>
    </source>
</reference>
<dbReference type="OrthoDB" id="5431564at2"/>
<sequence>MNDTGPEPQSSGLRVTPSTRDQTAVLGGVLWLCRKSTLHQYYPVGMLLQRIVPAIEIGQFRYYETTQGVPIGFCNWAYLSDPLLDAALHHNLVFEQSHWRSGPHIFVPELLAPFGHCRHVVRDLRTNVAPPRQTIWSVRGAVAFGSDPAKGRVQRFLTR</sequence>
<keyword evidence="2" id="KW-0963">Cytoplasm</keyword>
<dbReference type="EC" id="2.3.1.-" evidence="2"/>
<dbReference type="AlphaFoldDB" id="A0A317PQF4"/>
<keyword evidence="2 3" id="KW-0808">Transferase</keyword>
<evidence type="ECO:0000313" key="3">
    <source>
        <dbReference type="EMBL" id="PWW03692.1"/>
    </source>
</evidence>
<name>A0A317PQF4_9HYPH</name>
<comment type="function">
    <text evidence="2">Involved in fatty acylation of protoxin at internal lysine residues, thereby converting it to the active toxin.</text>
</comment>